<organism evidence="3 4">
    <name type="scientific">Armillaria tabescens</name>
    <name type="common">Ringless honey mushroom</name>
    <name type="synonym">Agaricus tabescens</name>
    <dbReference type="NCBI Taxonomy" id="1929756"/>
    <lineage>
        <taxon>Eukaryota</taxon>
        <taxon>Fungi</taxon>
        <taxon>Dikarya</taxon>
        <taxon>Basidiomycota</taxon>
        <taxon>Agaricomycotina</taxon>
        <taxon>Agaricomycetes</taxon>
        <taxon>Agaricomycetidae</taxon>
        <taxon>Agaricales</taxon>
        <taxon>Marasmiineae</taxon>
        <taxon>Physalacriaceae</taxon>
        <taxon>Desarmillaria</taxon>
    </lineage>
</organism>
<evidence type="ECO:0000256" key="1">
    <source>
        <dbReference type="SAM" id="MobiDB-lite"/>
    </source>
</evidence>
<feature type="compositionally biased region" description="Polar residues" evidence="1">
    <location>
        <begin position="41"/>
        <end position="66"/>
    </location>
</feature>
<dbReference type="AlphaFoldDB" id="A0AA39K6Z9"/>
<gene>
    <name evidence="3" type="ORF">EV420DRAFT_1552868</name>
</gene>
<feature type="compositionally biased region" description="Basic and acidic residues" evidence="1">
    <location>
        <begin position="593"/>
        <end position="612"/>
    </location>
</feature>
<feature type="compositionally biased region" description="Basic and acidic residues" evidence="1">
    <location>
        <begin position="641"/>
        <end position="655"/>
    </location>
</feature>
<name>A0AA39K6Z9_ARMTA</name>
<feature type="transmembrane region" description="Helical" evidence="2">
    <location>
        <begin position="402"/>
        <end position="420"/>
    </location>
</feature>
<keyword evidence="2" id="KW-0472">Membrane</keyword>
<sequence length="661" mass="73698">MEQQRIPFPRSRAASEVTPPRNVDESVINETFHSAVEPNEGESNIKPSETNSSTTDSFATSYSKLTLSDKLSALPPPGSPNLNRTRSPNPSASRGFRRSFEASGSLPSVRSTGDIDLIQSAWNSPRQSSHLVTRSNASDGSVGLDTPRNRASLDSDRISLPAFHSVRNAFSRRNRGSDPTLPAQRTEQLRGETVGSRSRSPSRAASPLRLLQQWSQGLHRSHNHPTEEPFIPVDPFRAKSHFRFPGIPCFCVSEPSDDPDAGRDHDCDQIKQRAESISAFVTETLPRVFYLYSLLRLPALYFSRVARIFEDAEVSRPDVQRMIDACSRPGYTIPLSSHVNVNSNAYRTSAAGVSGHVGAAALVADLDILPEDWAAPFVSPALVRFKHSWEAFIDTLMREWKTLNVVSALLLTAILTMFQIPNAASDPITRTAALLSLICALMSVSYGCMYIVRFGTMRTMYRASRWAEEARKTNTVIWWNVWVMLAMPAVWLSWSMVYFVISILSFVWRTGSYVDPDEREGLSPTGALGPRIAITGVFLIGMVYLVLIIKTLKSYGTHWVLKSGGQVPEQEEERRGRERVRGTSSQASRRRSERYDHVPEATARETPDLRKDKVVEEVTETEVKENGRLRTLLGFGVSRNSDLEKGMRAEKDSLRRAHSSG</sequence>
<evidence type="ECO:0000313" key="3">
    <source>
        <dbReference type="EMBL" id="KAK0455722.1"/>
    </source>
</evidence>
<feature type="compositionally biased region" description="Polar residues" evidence="1">
    <location>
        <begin position="124"/>
        <end position="139"/>
    </location>
</feature>
<keyword evidence="2" id="KW-0812">Transmembrane</keyword>
<feature type="transmembrane region" description="Helical" evidence="2">
    <location>
        <begin position="476"/>
        <end position="508"/>
    </location>
</feature>
<feature type="compositionally biased region" description="Basic and acidic residues" evidence="1">
    <location>
        <begin position="147"/>
        <end position="156"/>
    </location>
</feature>
<feature type="transmembrane region" description="Helical" evidence="2">
    <location>
        <begin position="432"/>
        <end position="455"/>
    </location>
</feature>
<feature type="region of interest" description="Disordered" evidence="1">
    <location>
        <begin position="1"/>
        <end position="111"/>
    </location>
</feature>
<dbReference type="EMBL" id="JAUEPS010000024">
    <property type="protein sequence ID" value="KAK0455722.1"/>
    <property type="molecule type" value="Genomic_DNA"/>
</dbReference>
<feature type="region of interest" description="Disordered" evidence="1">
    <location>
        <begin position="641"/>
        <end position="661"/>
    </location>
</feature>
<feature type="compositionally biased region" description="Polar residues" evidence="1">
    <location>
        <begin position="80"/>
        <end position="92"/>
    </location>
</feature>
<dbReference type="RefSeq" id="XP_060329232.1">
    <property type="nucleotide sequence ID" value="XM_060473527.1"/>
</dbReference>
<evidence type="ECO:0000313" key="4">
    <source>
        <dbReference type="Proteomes" id="UP001175211"/>
    </source>
</evidence>
<feature type="region of interest" description="Disordered" evidence="1">
    <location>
        <begin position="566"/>
        <end position="612"/>
    </location>
</feature>
<proteinExistence type="predicted"/>
<protein>
    <submittedName>
        <fullName evidence="3">Uncharacterized protein</fullName>
    </submittedName>
</protein>
<keyword evidence="2" id="KW-1133">Transmembrane helix</keyword>
<feature type="region of interest" description="Disordered" evidence="1">
    <location>
        <begin position="169"/>
        <end position="207"/>
    </location>
</feature>
<dbReference type="Proteomes" id="UP001175211">
    <property type="component" value="Unassembled WGS sequence"/>
</dbReference>
<feature type="region of interest" description="Disordered" evidence="1">
    <location>
        <begin position="124"/>
        <end position="156"/>
    </location>
</feature>
<comment type="caution">
    <text evidence="3">The sequence shown here is derived from an EMBL/GenBank/DDBJ whole genome shotgun (WGS) entry which is preliminary data.</text>
</comment>
<feature type="compositionally biased region" description="Basic and acidic residues" evidence="1">
    <location>
        <begin position="572"/>
        <end position="581"/>
    </location>
</feature>
<reference evidence="3" key="1">
    <citation type="submission" date="2023-06" db="EMBL/GenBank/DDBJ databases">
        <authorList>
            <consortium name="Lawrence Berkeley National Laboratory"/>
            <person name="Ahrendt S."/>
            <person name="Sahu N."/>
            <person name="Indic B."/>
            <person name="Wong-Bajracharya J."/>
            <person name="Merenyi Z."/>
            <person name="Ke H.-M."/>
            <person name="Monk M."/>
            <person name="Kocsube S."/>
            <person name="Drula E."/>
            <person name="Lipzen A."/>
            <person name="Balint B."/>
            <person name="Henrissat B."/>
            <person name="Andreopoulos B."/>
            <person name="Martin F.M."/>
            <person name="Harder C.B."/>
            <person name="Rigling D."/>
            <person name="Ford K.L."/>
            <person name="Foster G.D."/>
            <person name="Pangilinan J."/>
            <person name="Papanicolaou A."/>
            <person name="Barry K."/>
            <person name="LaButti K."/>
            <person name="Viragh M."/>
            <person name="Koriabine M."/>
            <person name="Yan M."/>
            <person name="Riley R."/>
            <person name="Champramary S."/>
            <person name="Plett K.L."/>
            <person name="Tsai I.J."/>
            <person name="Slot J."/>
            <person name="Sipos G."/>
            <person name="Plett J."/>
            <person name="Nagy L.G."/>
            <person name="Grigoriev I.V."/>
        </authorList>
    </citation>
    <scope>NUCLEOTIDE SEQUENCE</scope>
    <source>
        <strain evidence="3">CCBAS 213</strain>
    </source>
</reference>
<feature type="compositionally biased region" description="Low complexity" evidence="1">
    <location>
        <begin position="196"/>
        <end position="207"/>
    </location>
</feature>
<evidence type="ECO:0000256" key="2">
    <source>
        <dbReference type="SAM" id="Phobius"/>
    </source>
</evidence>
<accession>A0AA39K6Z9</accession>
<keyword evidence="4" id="KW-1185">Reference proteome</keyword>
<feature type="transmembrane region" description="Helical" evidence="2">
    <location>
        <begin position="528"/>
        <end position="549"/>
    </location>
</feature>
<dbReference type="GeneID" id="85357075"/>